<keyword evidence="4 8" id="KW-1133">Transmembrane helix</keyword>
<evidence type="ECO:0000313" key="11">
    <source>
        <dbReference type="EMBL" id="KAG2524217.1"/>
    </source>
</evidence>
<keyword evidence="5 8" id="KW-0472">Membrane</keyword>
<dbReference type="FunFam" id="3.30.70.1230:FF:000045">
    <property type="entry name" value="Phospholipid-transporting ATPase"/>
    <property type="match status" value="1"/>
</dbReference>
<keyword evidence="14" id="KW-1185">Reference proteome</keyword>
<dbReference type="InterPro" id="IPR023214">
    <property type="entry name" value="HAD_sf"/>
</dbReference>
<dbReference type="PANTHER" id="PTHR11920:SF335">
    <property type="entry name" value="GUANYLATE CYCLASE"/>
    <property type="match status" value="1"/>
</dbReference>
<keyword evidence="2 8" id="KW-0812">Transmembrane</keyword>
<dbReference type="SUPFAM" id="SSF55073">
    <property type="entry name" value="Nucleotide cyclase"/>
    <property type="match status" value="2"/>
</dbReference>
<evidence type="ECO:0000313" key="15">
    <source>
        <dbReference type="Proteomes" id="UP000285883"/>
    </source>
</evidence>
<dbReference type="Proteomes" id="UP000285883">
    <property type="component" value="Unassembled WGS sequence"/>
</dbReference>
<dbReference type="InterPro" id="IPR023298">
    <property type="entry name" value="ATPase_P-typ_TM_dom_sf"/>
</dbReference>
<evidence type="ECO:0000256" key="5">
    <source>
        <dbReference type="ARBA" id="ARBA00023136"/>
    </source>
</evidence>
<dbReference type="GO" id="GO:0007168">
    <property type="term" value="P:receptor guanylyl cyclase signaling pathway"/>
    <property type="evidence" value="ECO:0007669"/>
    <property type="project" value="TreeGrafter"/>
</dbReference>
<dbReference type="InterPro" id="IPR008250">
    <property type="entry name" value="ATPase_P-typ_transduc_dom_A_sf"/>
</dbReference>
<dbReference type="EMBL" id="JPWV03000165">
    <property type="protein sequence ID" value="KAG2522498.1"/>
    <property type="molecule type" value="Genomic_DNA"/>
</dbReference>
<feature type="transmembrane region" description="Helical" evidence="8">
    <location>
        <begin position="742"/>
        <end position="760"/>
    </location>
</feature>
<dbReference type="EMBL" id="MBDN02000181">
    <property type="protein sequence ID" value="RLN78624.1"/>
    <property type="molecule type" value="Genomic_DNA"/>
</dbReference>
<dbReference type="SUPFAM" id="SSF56784">
    <property type="entry name" value="HAD-like"/>
    <property type="match status" value="1"/>
</dbReference>
<accession>A0A421EUK1</accession>
<evidence type="ECO:0000256" key="7">
    <source>
        <dbReference type="SAM" id="MobiDB-lite"/>
    </source>
</evidence>
<evidence type="ECO:0000256" key="2">
    <source>
        <dbReference type="ARBA" id="ARBA00022692"/>
    </source>
</evidence>
<organism evidence="12 15">
    <name type="scientific">Phytophthora kernoviae</name>
    <dbReference type="NCBI Taxonomy" id="325452"/>
    <lineage>
        <taxon>Eukaryota</taxon>
        <taxon>Sar</taxon>
        <taxon>Stramenopiles</taxon>
        <taxon>Oomycota</taxon>
        <taxon>Peronosporomycetes</taxon>
        <taxon>Peronosporales</taxon>
        <taxon>Peronosporaceae</taxon>
        <taxon>Phytophthora</taxon>
    </lineage>
</organism>
<dbReference type="GO" id="GO:0000166">
    <property type="term" value="F:nucleotide binding"/>
    <property type="evidence" value="ECO:0007669"/>
    <property type="project" value="UniProtKB-KW"/>
</dbReference>
<feature type="transmembrane region" description="Helical" evidence="8">
    <location>
        <begin position="372"/>
        <end position="391"/>
    </location>
</feature>
<feature type="compositionally biased region" description="Polar residues" evidence="7">
    <location>
        <begin position="549"/>
        <end position="566"/>
    </location>
</feature>
<protein>
    <recommendedName>
        <fullName evidence="9">Guanylate cyclase domain-containing protein</fullName>
    </recommendedName>
</protein>
<dbReference type="InterPro" id="IPR001054">
    <property type="entry name" value="A/G_cyclase"/>
</dbReference>
<feature type="transmembrane region" description="Helical" evidence="8">
    <location>
        <begin position="1261"/>
        <end position="1281"/>
    </location>
</feature>
<feature type="domain" description="Guanylate cyclase" evidence="9">
    <location>
        <begin position="889"/>
        <end position="1018"/>
    </location>
</feature>
<feature type="domain" description="Guanylate cyclase" evidence="9">
    <location>
        <begin position="1425"/>
        <end position="1633"/>
    </location>
</feature>
<dbReference type="EMBL" id="JPWU03000161">
    <property type="protein sequence ID" value="KAG2524217.1"/>
    <property type="molecule type" value="Genomic_DNA"/>
</dbReference>
<dbReference type="InterPro" id="IPR029787">
    <property type="entry name" value="Nucleotide_cyclase"/>
</dbReference>
<dbReference type="InterPro" id="IPR036412">
    <property type="entry name" value="HAD-like_sf"/>
</dbReference>
<dbReference type="GO" id="GO:0005886">
    <property type="term" value="C:plasma membrane"/>
    <property type="evidence" value="ECO:0007669"/>
    <property type="project" value="TreeGrafter"/>
</dbReference>
<evidence type="ECO:0000256" key="3">
    <source>
        <dbReference type="ARBA" id="ARBA00022741"/>
    </source>
</evidence>
<evidence type="ECO:0000256" key="4">
    <source>
        <dbReference type="ARBA" id="ARBA00022989"/>
    </source>
</evidence>
<dbReference type="GO" id="GO:0004383">
    <property type="term" value="F:guanylate cyclase activity"/>
    <property type="evidence" value="ECO:0007669"/>
    <property type="project" value="TreeGrafter"/>
</dbReference>
<comment type="subcellular location">
    <subcellularLocation>
        <location evidence="1">Membrane</location>
    </subcellularLocation>
</comment>
<dbReference type="PROSITE" id="PS00154">
    <property type="entry name" value="ATPASE_E1_E2"/>
    <property type="match status" value="1"/>
</dbReference>
<dbReference type="Gene3D" id="3.30.70.1230">
    <property type="entry name" value="Nucleotide cyclase"/>
    <property type="match status" value="2"/>
</dbReference>
<feature type="region of interest" description="Disordered" evidence="7">
    <location>
        <begin position="544"/>
        <end position="586"/>
    </location>
</feature>
<feature type="transmembrane region" description="Helical" evidence="8">
    <location>
        <begin position="811"/>
        <end position="833"/>
    </location>
</feature>
<reference evidence="10" key="3">
    <citation type="submission" date="2020-06" db="EMBL/GenBank/DDBJ databases">
        <authorList>
            <person name="Studholme D.J."/>
        </authorList>
    </citation>
    <scope>NUCLEOTIDE SEQUENCE</scope>
    <source>
        <strain evidence="10">NZFS 2646</strain>
        <strain evidence="11">NZFS 3630</strain>
    </source>
</reference>
<feature type="transmembrane region" description="Helical" evidence="8">
    <location>
        <begin position="712"/>
        <end position="730"/>
    </location>
</feature>
<reference evidence="10" key="1">
    <citation type="journal article" date="2015" name="Genom Data">
        <title>Genome sequences of six Phytophthora species associated with forests in New Zealand.</title>
        <authorList>
            <person name="Studholme D.J."/>
            <person name="McDougal R.L."/>
            <person name="Sambles C."/>
            <person name="Hansen E."/>
            <person name="Hardy G."/>
            <person name="Grant M."/>
            <person name="Ganley R.J."/>
            <person name="Williams N.M."/>
        </authorList>
    </citation>
    <scope>NUCLEOTIDE SEQUENCE</scope>
    <source>
        <strain evidence="10">NZFS 2646</strain>
        <strain evidence="11">NZFS 3630</strain>
    </source>
</reference>
<dbReference type="InterPro" id="IPR032631">
    <property type="entry name" value="P-type_ATPase_N"/>
</dbReference>
<sequence length="1722" mass="194193">MMSMASVKIEDTSSAAPTAGDQEKVGLFRRLFRPNQVRDISKNASDENEGGNTMELIKSRLLFVNDIRRTMEHTAYMQKKYRADQYCNNTVCSSKYTVLNFLPKSLFEQFRRVANFYFLIISLLQLCTDLSPTNEYSTIGPLMLVLFATMVKEGLEDRARHQQDWIVNHDKIDTLNGELDVTSTKSNNNQTLKSPGDFQSIYWKSLRVGHMIKIYDMEQVPADVVLLFSSQESGEAMYQGDDNFQSKQLRTFDEQRADGVLSGFEEIPITIENVLLRGMKLCNTKWAVGVVVGGGNDTKLVQNMKAIPSKFSRLDRIANRCIFLIFSVLFVVCCFSSVQASLFSVKVHKKSTYAAALPYVGEFRPAYLLEAWVTYLILYNNMVPISLYISLEVVKWYQARQIETDPKMYCSTTGRGVTARTSNVNEDLGQVKYIFSDKTGTLTKNQMLFKIGALSQKNAIYWCFPRLHHIQAHDTIRKAQVVSLMKAAPGTPLTLAVGDGGNDVSMIQEAHVGIVMYLRKMYLPSSNDIILEIDCGLGEIPTLPIRNGDGSTDNARSSKMIYSSSGRSDEGSYTGGSVGVSGGVRSEKGDLVPPLLDGEWSQKFRDFDLPTEHDELSKQIISVQRELAQEIGHPDPLMDEDDAHSSRALSVQPPVHPLTLEFMGEEHQRLEVEYEFTFAFRERSRVVLCLKIMAFMIPLYAAYEILWELESSFIWIRVGYFVCDLMFMRFARTKYFVQNYQIAILLPYCVIGMALTLTISDTGKFAAALYPVVLFVVIRVKFLYALMLSIYNFAFYMLADRLTSMNYNNSVAVSDLMLFALYLMFVITFGAYACYSLQITMRRDFLQSRSLLIEQKRSTQILKNMLPEHVVQRMQKGDTLISEDEQDVTILFCDIADFSSFVNRFSPTEVVSLLDRVYSLFDQICQKHGVRKMETVGKTYMACAGLQGKDQGREAALRAVCMALDMLNCLEKCRATNANGIKLRIGIHSGRVVSGLVGMKKQQFSLFGDTVNTASRMQSTGITGRCQISHVTYKKLAGFFSFEERQIDVKGKGCMTTYLVGEPLTEVAQMAVLGQLEFTSKRDSVIISSATINIRRPFEQDFLVATRNRILHTWRQRWKKYDPVRVLLGTPPQYSQWGGNDGSVSVEQDMLAEIRMLNMCFKDEEMENKYLENTLSDRIKGARTTLLALAAYASFTCMRDMLLEVLSVYSDTSEPHEISAMTYAILLFIRSPFAIVVILVARRVQEEFAYYSENKLRNVLLGIYLVGLVVFTITEALLWGLNYELDLDTSPRYVNLCLDTVLAMFVVSNGRSILYRHVVVFNVLALVIVSATALISLQEYHQDAAKFNSKFKTSYPIVLTYFSVVANIIASQSVEFFTRRQIWLKTRTQLETMNADRLLYQMLPAAVVMRLKEGEMVCDQHQQVGILFSDIKGFTSIASQAATAQVVNILASLFCAFDKLTEKHGVFKMQTIGDAYVIVSGLPYIDMSLGPGIVRNTGESSIADASMSASGAIAASLARLSSNRVLPLERKAEAVANPGGARDSGLKLRPHVLRRSTLKHKHQMHLRSHIRDLLAMARDMHKEVRKVQDPNTGERLQMRIGIHIGNIIGGVIGTTTLRYDMWGPDALTANELESNGVPERILVSPIVQEVVKDMIDIKCTFHRKINFTNIPMMNTYIIEFIEPDVHQKALVNQSRTCRCMMSAVLQNLATCKQFAGCMRMGV</sequence>
<name>A0A421EUK1_9STRA</name>
<keyword evidence="6" id="KW-0456">Lyase</keyword>
<dbReference type="Pfam" id="PF00211">
    <property type="entry name" value="Guanylate_cyc"/>
    <property type="match status" value="3"/>
</dbReference>
<feature type="transmembrane region" description="Helical" evidence="8">
    <location>
        <begin position="321"/>
        <end position="343"/>
    </location>
</feature>
<dbReference type="Pfam" id="PF16209">
    <property type="entry name" value="PhoLip_ATPase_N"/>
    <property type="match status" value="1"/>
</dbReference>
<evidence type="ECO:0000259" key="9">
    <source>
        <dbReference type="PROSITE" id="PS50125"/>
    </source>
</evidence>
<dbReference type="Proteomes" id="UP000785171">
    <property type="component" value="Unassembled WGS sequence"/>
</dbReference>
<dbReference type="PANTHER" id="PTHR11920">
    <property type="entry name" value="GUANYLYL CYCLASE"/>
    <property type="match status" value="1"/>
</dbReference>
<dbReference type="SMART" id="SM00044">
    <property type="entry name" value="CYCc"/>
    <property type="match status" value="2"/>
</dbReference>
<dbReference type="InterPro" id="IPR050401">
    <property type="entry name" value="Cyclic_nucleotide_synthase"/>
</dbReference>
<evidence type="ECO:0000313" key="14">
    <source>
        <dbReference type="Proteomes" id="UP000285624"/>
    </source>
</evidence>
<feature type="transmembrane region" description="Helical" evidence="8">
    <location>
        <begin position="1357"/>
        <end position="1377"/>
    </location>
</feature>
<evidence type="ECO:0000313" key="13">
    <source>
        <dbReference type="EMBL" id="RLN78624.1"/>
    </source>
</evidence>
<evidence type="ECO:0000256" key="1">
    <source>
        <dbReference type="ARBA" id="ARBA00004370"/>
    </source>
</evidence>
<evidence type="ECO:0000256" key="8">
    <source>
        <dbReference type="SAM" id="Phobius"/>
    </source>
</evidence>
<dbReference type="Proteomes" id="UP000792063">
    <property type="component" value="Unassembled WGS sequence"/>
</dbReference>
<feature type="transmembrane region" description="Helical" evidence="8">
    <location>
        <begin position="772"/>
        <end position="799"/>
    </location>
</feature>
<proteinExistence type="predicted"/>
<feature type="transmembrane region" description="Helical" evidence="8">
    <location>
        <begin position="1220"/>
        <end position="1241"/>
    </location>
</feature>
<reference evidence="14 15" key="2">
    <citation type="submission" date="2018-07" db="EMBL/GenBank/DDBJ databases">
        <title>Genome sequencing of oomycete isolates from Chile give support for New Zealand origin for Phytophthora kernoviae and make available the first Nothophytophthora sp. genome.</title>
        <authorList>
            <person name="Studholme D.J."/>
            <person name="Sanfuentes E."/>
            <person name="Panda P."/>
            <person name="Hill R."/>
            <person name="Sambles C."/>
            <person name="Grant M."/>
            <person name="Williams N.M."/>
            <person name="Mcdougal R.L."/>
        </authorList>
    </citation>
    <scope>NUCLEOTIDE SEQUENCE [LARGE SCALE GENOMIC DNA]</scope>
    <source>
        <strain evidence="12">Chile2</strain>
        <strain evidence="13">Chile4</strain>
    </source>
</reference>
<dbReference type="Gene3D" id="3.40.50.1000">
    <property type="entry name" value="HAD superfamily/HAD-like"/>
    <property type="match status" value="1"/>
</dbReference>
<gene>
    <name evidence="12" type="ORF">BBI17_005862</name>
    <name evidence="13" type="ORF">BBO99_00005847</name>
    <name evidence="10" type="ORF">JM16_005806</name>
    <name evidence="11" type="ORF">JM18_005480</name>
</gene>
<dbReference type="GO" id="GO:0001653">
    <property type="term" value="F:peptide receptor activity"/>
    <property type="evidence" value="ECO:0007669"/>
    <property type="project" value="TreeGrafter"/>
</dbReference>
<keyword evidence="3" id="KW-0547">Nucleotide-binding</keyword>
<dbReference type="Gene3D" id="2.70.150.10">
    <property type="entry name" value="Calcium-transporting ATPase, cytoplasmic transduction domain A"/>
    <property type="match status" value="1"/>
</dbReference>
<dbReference type="InterPro" id="IPR018303">
    <property type="entry name" value="ATPase_P-typ_P_site"/>
</dbReference>
<evidence type="ECO:0000313" key="12">
    <source>
        <dbReference type="EMBL" id="RLN02337.1"/>
    </source>
</evidence>
<comment type="caution">
    <text evidence="12">The sequence shown here is derived from an EMBL/GenBank/DDBJ whole genome shotgun (WGS) entry which is preliminary data.</text>
</comment>
<feature type="transmembrane region" description="Helical" evidence="8">
    <location>
        <begin position="1318"/>
        <end position="1337"/>
    </location>
</feature>
<evidence type="ECO:0000256" key="6">
    <source>
        <dbReference type="ARBA" id="ARBA00023239"/>
    </source>
</evidence>
<feature type="compositionally biased region" description="Gly residues" evidence="7">
    <location>
        <begin position="573"/>
        <end position="582"/>
    </location>
</feature>
<dbReference type="PROSITE" id="PS50125">
    <property type="entry name" value="GUANYLATE_CYCLASE_2"/>
    <property type="match status" value="2"/>
</dbReference>
<dbReference type="CDD" id="cd07302">
    <property type="entry name" value="CHD"/>
    <property type="match status" value="2"/>
</dbReference>
<dbReference type="SUPFAM" id="SSF81665">
    <property type="entry name" value="Calcium ATPase, transmembrane domain M"/>
    <property type="match status" value="1"/>
</dbReference>
<dbReference type="GO" id="GO:0035556">
    <property type="term" value="P:intracellular signal transduction"/>
    <property type="evidence" value="ECO:0007669"/>
    <property type="project" value="InterPro"/>
</dbReference>
<dbReference type="STRING" id="325452.A0A421EUK1"/>
<feature type="transmembrane region" description="Helical" evidence="8">
    <location>
        <begin position="686"/>
        <end position="706"/>
    </location>
</feature>
<dbReference type="SUPFAM" id="SSF81653">
    <property type="entry name" value="Calcium ATPase, transduction domain A"/>
    <property type="match status" value="1"/>
</dbReference>
<dbReference type="Proteomes" id="UP000285624">
    <property type="component" value="Unassembled WGS sequence"/>
</dbReference>
<dbReference type="GO" id="GO:0004016">
    <property type="term" value="F:adenylate cyclase activity"/>
    <property type="evidence" value="ECO:0007669"/>
    <property type="project" value="TreeGrafter"/>
</dbReference>
<evidence type="ECO:0000313" key="10">
    <source>
        <dbReference type="EMBL" id="KAG2522498.1"/>
    </source>
</evidence>
<dbReference type="EMBL" id="MAYM02002227">
    <property type="protein sequence ID" value="RLN02337.1"/>
    <property type="molecule type" value="Genomic_DNA"/>
</dbReference>